<organism evidence="2 3">
    <name type="scientific">Eptatretus burgeri</name>
    <name type="common">Inshore hagfish</name>
    <dbReference type="NCBI Taxonomy" id="7764"/>
    <lineage>
        <taxon>Eukaryota</taxon>
        <taxon>Metazoa</taxon>
        <taxon>Chordata</taxon>
        <taxon>Craniata</taxon>
        <taxon>Vertebrata</taxon>
        <taxon>Cyclostomata</taxon>
        <taxon>Myxini</taxon>
        <taxon>Myxiniformes</taxon>
        <taxon>Myxinidae</taxon>
        <taxon>Eptatretinae</taxon>
        <taxon>Eptatretus</taxon>
    </lineage>
</organism>
<keyword evidence="1" id="KW-0472">Membrane</keyword>
<reference evidence="2" key="1">
    <citation type="submission" date="2025-08" db="UniProtKB">
        <authorList>
            <consortium name="Ensembl"/>
        </authorList>
    </citation>
    <scope>IDENTIFICATION</scope>
</reference>
<dbReference type="PANTHER" id="PTHR46612:SF1">
    <property type="entry name" value="XYLOSIDE XYLOSYLTRANSFERASE 1"/>
    <property type="match status" value="1"/>
</dbReference>
<dbReference type="GO" id="GO:0016266">
    <property type="term" value="P:protein O-linked glycosylation via N-acetyl-galactosamine"/>
    <property type="evidence" value="ECO:0007669"/>
    <property type="project" value="TreeGrafter"/>
</dbReference>
<dbReference type="Ensembl" id="ENSEBUT00000015935.1">
    <property type="protein sequence ID" value="ENSEBUP00000015359.1"/>
    <property type="gene ID" value="ENSEBUG00000009682.1"/>
</dbReference>
<feature type="transmembrane region" description="Helical" evidence="1">
    <location>
        <begin position="21"/>
        <end position="39"/>
    </location>
</feature>
<dbReference type="Gene3D" id="3.90.550.10">
    <property type="entry name" value="Spore Coat Polysaccharide Biosynthesis Protein SpsA, Chain A"/>
    <property type="match status" value="1"/>
</dbReference>
<dbReference type="AlphaFoldDB" id="A0A8C4QJ23"/>
<proteinExistence type="predicted"/>
<protein>
    <submittedName>
        <fullName evidence="2">Xyloside xylosyltransferase 1</fullName>
    </submittedName>
</protein>
<dbReference type="OMA" id="QPHFSSH"/>
<dbReference type="GeneTree" id="ENSGT00940000158154"/>
<keyword evidence="1" id="KW-0812">Transmembrane</keyword>
<name>A0A8C4QJ23_EPTBU</name>
<reference evidence="2" key="2">
    <citation type="submission" date="2025-09" db="UniProtKB">
        <authorList>
            <consortium name="Ensembl"/>
        </authorList>
    </citation>
    <scope>IDENTIFICATION</scope>
</reference>
<evidence type="ECO:0000313" key="3">
    <source>
        <dbReference type="Proteomes" id="UP000694388"/>
    </source>
</evidence>
<keyword evidence="1" id="KW-1133">Transmembrane helix</keyword>
<sequence length="344" mass="38991">MRAHRLLAAVMARLLSSRFQHILCMILASLAVVAFYYLAGDHENFSSTTRRLFSNTAETGAKLRNSAASDVALKEYHILSMFTKVDQNHGLQEKFKICMKSMVEHASFRGTVNVQGIIIVLSPVSLHSAQQLAAQLVPLVQTMQRHFSAGTSSYFGDSIFFLSVAMHRILPLVILLDLDLKFKTNIRVLFTEFDRFKENAAIGIAYEMQPVYRHALWQYKRENADTPVGEPPPHGFPGFNSGVLLLDLNRLRRSVIYNELLTPAAVELLADLFHFQGHLGDQDFFTLVGVVHPELFHVLSCGWNRQLCTWWRQQGYAAVFDDYFRCNDAVHIYHGNCNTAIPND</sequence>
<evidence type="ECO:0000313" key="2">
    <source>
        <dbReference type="Ensembl" id="ENSEBUP00000015359.1"/>
    </source>
</evidence>
<dbReference type="GO" id="GO:0140560">
    <property type="term" value="F:xylosyl alpha-1,3-xylosyltransferase activity"/>
    <property type="evidence" value="ECO:0007669"/>
    <property type="project" value="TreeGrafter"/>
</dbReference>
<dbReference type="GO" id="GO:0005789">
    <property type="term" value="C:endoplasmic reticulum membrane"/>
    <property type="evidence" value="ECO:0007669"/>
    <property type="project" value="TreeGrafter"/>
</dbReference>
<dbReference type="InterPro" id="IPR029044">
    <property type="entry name" value="Nucleotide-diphossugar_trans"/>
</dbReference>
<accession>A0A8C4QJ23</accession>
<dbReference type="Proteomes" id="UP000694388">
    <property type="component" value="Unplaced"/>
</dbReference>
<dbReference type="PANTHER" id="PTHR46612">
    <property type="entry name" value="XYLOSIDE XYLOSYLTRANSFERASE 1"/>
    <property type="match status" value="1"/>
</dbReference>
<dbReference type="SUPFAM" id="SSF53448">
    <property type="entry name" value="Nucleotide-diphospho-sugar transferases"/>
    <property type="match status" value="1"/>
</dbReference>
<dbReference type="InterPro" id="IPR042465">
    <property type="entry name" value="XXLT1"/>
</dbReference>
<keyword evidence="3" id="KW-1185">Reference proteome</keyword>
<evidence type="ECO:0000256" key="1">
    <source>
        <dbReference type="SAM" id="Phobius"/>
    </source>
</evidence>